<reference evidence="1 2" key="1">
    <citation type="journal article" date="2015" name="Sci. Rep.">
        <title>Chromosome-level genome map provides insights into diverse defense mechanisms in the medicinal fungus Ganoderma sinense.</title>
        <authorList>
            <person name="Zhu Y."/>
            <person name="Xu J."/>
            <person name="Sun C."/>
            <person name="Zhou S."/>
            <person name="Xu H."/>
            <person name="Nelson D.R."/>
            <person name="Qian J."/>
            <person name="Song J."/>
            <person name="Luo H."/>
            <person name="Xiang L."/>
            <person name="Li Y."/>
            <person name="Xu Z."/>
            <person name="Ji A."/>
            <person name="Wang L."/>
            <person name="Lu S."/>
            <person name="Hayward A."/>
            <person name="Sun W."/>
            <person name="Li X."/>
            <person name="Schwartz D.C."/>
            <person name="Wang Y."/>
            <person name="Chen S."/>
        </authorList>
    </citation>
    <scope>NUCLEOTIDE SEQUENCE [LARGE SCALE GENOMIC DNA]</scope>
    <source>
        <strain evidence="1 2">ZZ0214-1</strain>
    </source>
</reference>
<comment type="caution">
    <text evidence="1">The sequence shown here is derived from an EMBL/GenBank/DDBJ whole genome shotgun (WGS) entry which is preliminary data.</text>
</comment>
<dbReference type="Gene3D" id="3.80.10.10">
    <property type="entry name" value="Ribonuclease Inhibitor"/>
    <property type="match status" value="1"/>
</dbReference>
<evidence type="ECO:0000313" key="1">
    <source>
        <dbReference type="EMBL" id="PIL25794.1"/>
    </source>
</evidence>
<protein>
    <recommendedName>
        <fullName evidence="3">F-box domain-containing protein</fullName>
    </recommendedName>
</protein>
<keyword evidence="2" id="KW-1185">Reference proteome</keyword>
<gene>
    <name evidence="1" type="ORF">GSI_11544</name>
</gene>
<dbReference type="InterPro" id="IPR032675">
    <property type="entry name" value="LRR_dom_sf"/>
</dbReference>
<dbReference type="AlphaFoldDB" id="A0A2G8RWD8"/>
<organism evidence="1 2">
    <name type="scientific">Ganoderma sinense ZZ0214-1</name>
    <dbReference type="NCBI Taxonomy" id="1077348"/>
    <lineage>
        <taxon>Eukaryota</taxon>
        <taxon>Fungi</taxon>
        <taxon>Dikarya</taxon>
        <taxon>Basidiomycota</taxon>
        <taxon>Agaricomycotina</taxon>
        <taxon>Agaricomycetes</taxon>
        <taxon>Polyporales</taxon>
        <taxon>Polyporaceae</taxon>
        <taxon>Ganoderma</taxon>
    </lineage>
</organism>
<proteinExistence type="predicted"/>
<evidence type="ECO:0008006" key="3">
    <source>
        <dbReference type="Google" id="ProtNLM"/>
    </source>
</evidence>
<name>A0A2G8RWD8_9APHY</name>
<evidence type="ECO:0000313" key="2">
    <source>
        <dbReference type="Proteomes" id="UP000230002"/>
    </source>
</evidence>
<dbReference type="OrthoDB" id="3222238at2759"/>
<sequence length="615" mass="68353">MTSPTTLSLPGVPDVLHHIFAYLDPVHQQQYDQIYESRRSLALAARACRGFAGPALDVLWKRLPDDQPLADLLCEVGIAAKGEEEDLQLLEENKPARYRLPNQGRGGYRLPGAAEAYERRWKLSRGYDTQYLLRRDIGDPRKHPGWLRFAAYASRVRSITLFAFDGPAWCKVWEELRSGAESAPILPNLLSVAFCRTSWSAPTPGIFALIQSSSLRKLNFSLEAVYAWAPHDEKLRSLFSQIINTAPQIDQLRLAVHPSCLGPSFLSSSRIRRLEVYPQLDFEGLRLLVGLPALDHLSTVTSLVRENLPGAHTPFTLQSITNFHVEGTWTNLSVLFNTVRLPSVRTLSVTGWAYGEPAAELARGAADCFRAISARRTSITSLSISTSFGRVPPPQGCVVHCIAMVKDTFQAPFLDVVHPLLSLSALRHLCLALPTYFDLACSAADLRAVAESFHALETFHLRILRYEYHYSTSGERIQDRPCGGPLDAIAHFARNCPRLRVLHLPPMELTLTDSEGRPAPLPLTDGLDSSAERRVHVAGTSDEPHGLRTLIIPRVLLPRGREDLAGKVSEVVRGIFPLAASPFRLERLTMKENWVLVDASSRCPECSAWKISGFL</sequence>
<accession>A0A2G8RWD8</accession>
<dbReference type="Proteomes" id="UP000230002">
    <property type="component" value="Unassembled WGS sequence"/>
</dbReference>
<dbReference type="EMBL" id="AYKW01000045">
    <property type="protein sequence ID" value="PIL25794.1"/>
    <property type="molecule type" value="Genomic_DNA"/>
</dbReference>